<dbReference type="Proteomes" id="UP000289166">
    <property type="component" value="Unassembled WGS sequence"/>
</dbReference>
<evidence type="ECO:0000313" key="1">
    <source>
        <dbReference type="EMBL" id="RXE59114.1"/>
    </source>
</evidence>
<dbReference type="EMBL" id="RLII01000009">
    <property type="protein sequence ID" value="RXE59114.1"/>
    <property type="molecule type" value="Genomic_DNA"/>
</dbReference>
<dbReference type="AlphaFoldDB" id="A0A4Q0I498"/>
<proteinExistence type="predicted"/>
<reference evidence="2" key="1">
    <citation type="submission" date="2018-11" db="EMBL/GenBank/DDBJ databases">
        <title>Genome sequencing of a novel mesophilic and cellulolytic organism within the genus Hungateiclostridium.</title>
        <authorList>
            <person name="Rettenmaier R."/>
            <person name="Liebl W."/>
            <person name="Zverlov V."/>
        </authorList>
    </citation>
    <scope>NUCLEOTIDE SEQUENCE [LARGE SCALE GENOMIC DNA]</scope>
    <source>
        <strain evidence="2">N2K1</strain>
    </source>
</reference>
<name>A0A4Q0I498_9FIRM</name>
<accession>A0A4Q0I498</accession>
<organism evidence="1 2">
    <name type="scientific">Acetivibrio mesophilus</name>
    <dbReference type="NCBI Taxonomy" id="2487273"/>
    <lineage>
        <taxon>Bacteria</taxon>
        <taxon>Bacillati</taxon>
        <taxon>Bacillota</taxon>
        <taxon>Clostridia</taxon>
        <taxon>Eubacteriales</taxon>
        <taxon>Oscillospiraceae</taxon>
        <taxon>Acetivibrio</taxon>
    </lineage>
</organism>
<sequence length="130" mass="15448">MRKEVLARKKKHSIIDSFTSRDIQYLDNSLEATTMIEYQEYKATYDNVRQNVVKAFEDNYYIMMPTAMYIDRKLDKNGKINRIRLIGWPKFNGKSIEFGITVEHIVNWNSTEITKISSENEMFGKIFFDK</sequence>
<protein>
    <submittedName>
        <fullName evidence="1">Uncharacterized protein</fullName>
    </submittedName>
</protein>
<keyword evidence="2" id="KW-1185">Reference proteome</keyword>
<dbReference type="RefSeq" id="WP_069194456.1">
    <property type="nucleotide sequence ID" value="NZ_RLII01000009.1"/>
</dbReference>
<gene>
    <name evidence="1" type="ORF">EFD62_09135</name>
</gene>
<evidence type="ECO:0000313" key="2">
    <source>
        <dbReference type="Proteomes" id="UP000289166"/>
    </source>
</evidence>
<comment type="caution">
    <text evidence="1">The sequence shown here is derived from an EMBL/GenBank/DDBJ whole genome shotgun (WGS) entry which is preliminary data.</text>
</comment>